<dbReference type="RefSeq" id="YP_009666335.1">
    <property type="nucleotide sequence ID" value="NC_043512.1"/>
</dbReference>
<comment type="catalytic activity">
    <reaction evidence="12">
        <text>a ribonucleoside 5'-triphosphate + H2O = a ribonucleoside 5'-diphosphate + phosphate + H(+)</text>
        <dbReference type="Rhea" id="RHEA:23680"/>
        <dbReference type="ChEBI" id="CHEBI:15377"/>
        <dbReference type="ChEBI" id="CHEBI:15378"/>
        <dbReference type="ChEBI" id="CHEBI:43474"/>
        <dbReference type="ChEBI" id="CHEBI:57930"/>
        <dbReference type="ChEBI" id="CHEBI:61557"/>
        <dbReference type="EC" id="3.6.1.15"/>
    </reaction>
</comment>
<evidence type="ECO:0000256" key="4">
    <source>
        <dbReference type="ARBA" id="ARBA00022670"/>
    </source>
</evidence>
<dbReference type="GO" id="GO:0003723">
    <property type="term" value="F:RNA binding"/>
    <property type="evidence" value="ECO:0007669"/>
    <property type="project" value="InterPro"/>
</dbReference>
<dbReference type="CDD" id="cd00009">
    <property type="entry name" value="AAA"/>
    <property type="match status" value="1"/>
</dbReference>
<keyword evidence="4" id="KW-0645">Protease</keyword>
<reference evidence="15 16" key="1">
    <citation type="journal article" date="2008" name="J. Virol.">
        <title>Characterization of a rhesus monkey calicivirus representing a new genus of Caliciviridae.</title>
        <authorList>
            <person name="Farkas T."/>
            <person name="Sestak K."/>
            <person name="Wei C."/>
            <person name="Jiang X."/>
        </authorList>
    </citation>
    <scope>NUCLEOTIDE SEQUENCE [LARGE SCALE GENOMIC DNA]</scope>
</reference>
<keyword evidence="7" id="KW-0547">Nucleotide-binding</keyword>
<dbReference type="InterPro" id="IPR043502">
    <property type="entry name" value="DNA/RNA_pol_sf"/>
</dbReference>
<keyword evidence="3" id="KW-0191">Covalent protein-RNA linkage</keyword>
<dbReference type="Gene3D" id="3.30.70.270">
    <property type="match status" value="1"/>
</dbReference>
<dbReference type="GO" id="GO:0004197">
    <property type="term" value="F:cysteine-type endopeptidase activity"/>
    <property type="evidence" value="ECO:0007669"/>
    <property type="project" value="InterPro"/>
</dbReference>
<dbReference type="Proteomes" id="UP000110550">
    <property type="component" value="Segment"/>
</dbReference>
<dbReference type="InterPro" id="IPR043128">
    <property type="entry name" value="Rev_trsase/Diguanyl_cyclase"/>
</dbReference>
<proteinExistence type="predicted"/>
<dbReference type="PROSITE" id="PS51218">
    <property type="entry name" value="SF3_HELICASE_2"/>
    <property type="match status" value="1"/>
</dbReference>
<keyword evidence="8" id="KW-0378">Hydrolase</keyword>
<dbReference type="GO" id="GO:0005524">
    <property type="term" value="F:ATP binding"/>
    <property type="evidence" value="ECO:0007669"/>
    <property type="project" value="UniProtKB-KW"/>
</dbReference>
<dbReference type="InterPro" id="IPR004004">
    <property type="entry name" value="Helic/Pol/Pept_Calicivir-typ"/>
</dbReference>
<evidence type="ECO:0000256" key="10">
    <source>
        <dbReference type="ARBA" id="ARBA00022840"/>
    </source>
</evidence>
<dbReference type="Pfam" id="PF00680">
    <property type="entry name" value="RdRP_1"/>
    <property type="match status" value="1"/>
</dbReference>
<dbReference type="InterPro" id="IPR043504">
    <property type="entry name" value="Peptidase_S1_PA_chymotrypsin"/>
</dbReference>
<evidence type="ECO:0000259" key="14">
    <source>
        <dbReference type="PROSITE" id="PS51218"/>
    </source>
</evidence>
<dbReference type="EMBL" id="EU391643">
    <property type="protein sequence ID" value="ACB38131.1"/>
    <property type="molecule type" value="Genomic_RNA"/>
</dbReference>
<evidence type="ECO:0000313" key="16">
    <source>
        <dbReference type="Proteomes" id="UP000110550"/>
    </source>
</evidence>
<dbReference type="InterPro" id="IPR013614">
    <property type="entry name" value="Viral_PP_Calicivir_N"/>
</dbReference>
<dbReference type="InterPro" id="IPR003593">
    <property type="entry name" value="AAA+_ATPase"/>
</dbReference>
<dbReference type="SUPFAM" id="SSF52540">
    <property type="entry name" value="P-loop containing nucleoside triphosphate hydrolases"/>
    <property type="match status" value="1"/>
</dbReference>
<keyword evidence="5" id="KW-0808">Transferase</keyword>
<evidence type="ECO:0000256" key="6">
    <source>
        <dbReference type="ARBA" id="ARBA00022695"/>
    </source>
</evidence>
<organism evidence="15 16">
    <name type="scientific">Tulane virus</name>
    <dbReference type="NCBI Taxonomy" id="512169"/>
    <lineage>
        <taxon>Viruses</taxon>
        <taxon>Riboviria</taxon>
        <taxon>Orthornavirae</taxon>
        <taxon>Pisuviricota</taxon>
        <taxon>Pisoniviricetes</taxon>
        <taxon>Picornavirales</taxon>
        <taxon>Caliciviridae</taxon>
        <taxon>Recovirus</taxon>
        <taxon>Recovirus tulani</taxon>
        <taxon>Recovirus A</taxon>
    </lineage>
</organism>
<dbReference type="PRINTS" id="PR00918">
    <property type="entry name" value="CALICVIRUSNS"/>
</dbReference>
<evidence type="ECO:0000256" key="3">
    <source>
        <dbReference type="ARBA" id="ARBA00022520"/>
    </source>
</evidence>
<dbReference type="GO" id="GO:0017111">
    <property type="term" value="F:ribonucleoside triphosphate phosphatase activity"/>
    <property type="evidence" value="ECO:0007669"/>
    <property type="project" value="UniProtKB-EC"/>
</dbReference>
<accession>B2Y6C9</accession>
<dbReference type="InterPro" id="IPR027417">
    <property type="entry name" value="P-loop_NTPase"/>
</dbReference>
<dbReference type="GO" id="GO:0006351">
    <property type="term" value="P:DNA-templated transcription"/>
    <property type="evidence" value="ECO:0007669"/>
    <property type="project" value="InterPro"/>
</dbReference>
<dbReference type="GO" id="GO:0006508">
    <property type="term" value="P:proteolysis"/>
    <property type="evidence" value="ECO:0007669"/>
    <property type="project" value="UniProtKB-KW"/>
</dbReference>
<dbReference type="GeneID" id="40526600"/>
<keyword evidence="16" id="KW-1185">Reference proteome</keyword>
<keyword evidence="10" id="KW-0067">ATP-binding</keyword>
<evidence type="ECO:0000256" key="7">
    <source>
        <dbReference type="ARBA" id="ARBA00022741"/>
    </source>
</evidence>
<dbReference type="Gene3D" id="2.40.10.10">
    <property type="entry name" value="Trypsin-like serine proteases"/>
    <property type="match status" value="1"/>
</dbReference>
<dbReference type="InterPro" id="IPR001205">
    <property type="entry name" value="RNA-dir_pol_C"/>
</dbReference>
<dbReference type="InterPro" id="IPR000605">
    <property type="entry name" value="Helicase_SF3_ssDNA/RNA_vir"/>
</dbReference>
<evidence type="ECO:0000256" key="8">
    <source>
        <dbReference type="ARBA" id="ARBA00022801"/>
    </source>
</evidence>
<keyword evidence="9" id="KW-0788">Thiol protease</keyword>
<dbReference type="PROSITE" id="PS50507">
    <property type="entry name" value="RDRP_SSRNA_POS"/>
    <property type="match status" value="1"/>
</dbReference>
<evidence type="ECO:0000259" key="13">
    <source>
        <dbReference type="PROSITE" id="PS50507"/>
    </source>
</evidence>
<dbReference type="GO" id="GO:0003724">
    <property type="term" value="F:RNA helicase activity"/>
    <property type="evidence" value="ECO:0007669"/>
    <property type="project" value="InterPro"/>
</dbReference>
<dbReference type="InterPro" id="IPR009003">
    <property type="entry name" value="Peptidase_S1_PA"/>
</dbReference>
<dbReference type="Pfam" id="PF08405">
    <property type="entry name" value="Calici_PP_N"/>
    <property type="match status" value="1"/>
</dbReference>
<dbReference type="InterPro" id="IPR001665">
    <property type="entry name" value="Norovirus_pept_C37"/>
</dbReference>
<dbReference type="Gene3D" id="3.40.50.300">
    <property type="entry name" value="P-loop containing nucleotide triphosphate hydrolases"/>
    <property type="match status" value="1"/>
</dbReference>
<evidence type="ECO:0000256" key="12">
    <source>
        <dbReference type="ARBA" id="ARBA00047631"/>
    </source>
</evidence>
<evidence type="ECO:0000256" key="9">
    <source>
        <dbReference type="ARBA" id="ARBA00022807"/>
    </source>
</evidence>
<name>B2Y6C9_9CALI</name>
<keyword evidence="11" id="KW-0693">Viral RNA replication</keyword>
<keyword evidence="6" id="KW-0548">Nucleotidyltransferase</keyword>
<evidence type="ECO:0000313" key="15">
    <source>
        <dbReference type="EMBL" id="ACB38131.1"/>
    </source>
</evidence>
<dbReference type="GO" id="GO:0003968">
    <property type="term" value="F:RNA-directed RNA polymerase activity"/>
    <property type="evidence" value="ECO:0007669"/>
    <property type="project" value="UniProtKB-KW"/>
</dbReference>
<dbReference type="GO" id="GO:0043657">
    <property type="term" value="C:host cell"/>
    <property type="evidence" value="ECO:0007669"/>
    <property type="project" value="UniProtKB-SubCell"/>
</dbReference>
<evidence type="ECO:0000256" key="5">
    <source>
        <dbReference type="ARBA" id="ARBA00022679"/>
    </source>
</evidence>
<feature type="domain" description="SF3 helicase" evidence="14">
    <location>
        <begin position="361"/>
        <end position="520"/>
    </location>
</feature>
<dbReference type="GO" id="GO:0039694">
    <property type="term" value="P:viral RNA genome replication"/>
    <property type="evidence" value="ECO:0007669"/>
    <property type="project" value="InterPro"/>
</dbReference>
<dbReference type="Pfam" id="PF00910">
    <property type="entry name" value="RNA_helicase"/>
    <property type="match status" value="1"/>
</dbReference>
<dbReference type="SMART" id="SM00382">
    <property type="entry name" value="AAA"/>
    <property type="match status" value="1"/>
</dbReference>
<keyword evidence="2" id="KW-0696">RNA-directed RNA polymerase</keyword>
<dbReference type="SUPFAM" id="SSF56672">
    <property type="entry name" value="DNA/RNA polymerases"/>
    <property type="match status" value="1"/>
</dbReference>
<dbReference type="InterPro" id="IPR007094">
    <property type="entry name" value="RNA-dir_pol_PSvirus"/>
</dbReference>
<dbReference type="KEGG" id="vg:40526600"/>
<dbReference type="Gene3D" id="1.20.960.20">
    <property type="match status" value="1"/>
</dbReference>
<dbReference type="Pfam" id="PF05416">
    <property type="entry name" value="Peptidase_C37"/>
    <property type="match status" value="1"/>
</dbReference>
<evidence type="ECO:0000256" key="11">
    <source>
        <dbReference type="ARBA" id="ARBA00022953"/>
    </source>
</evidence>
<feature type="domain" description="RdRp catalytic" evidence="13">
    <location>
        <begin position="1191"/>
        <end position="1310"/>
    </location>
</feature>
<sequence>MDTSIDSVLSDTSPISGADVQKLIFGNTQPVSYDRRPEPKLGQVIVLDEGDCFHYAIYIEKGLLFSTGGMIGNGAFRLNGLTHPWGTLDLFGPEDKTFYQNKIGEKYPYSITRSNCLHSILQTIGVSYVHYKDKPLPAQFYTHVQDWNENRYDVGGTKSGWTQQLLEIVYLIVKDVNWAKICMDFKPLNLWHNWKTMKPTFKGVLAFLTRVAELWGINISSLITFLTSSLIPQSPFSPSFLMKVVLGALGFCTSYIFKKSLNAFSSVLRNFNKFIQNWTEFGTHSEFGVRILETITGTIPPWKPHQESISEVLDDLTHGKVQTGDDVSTRLQRLSDTIKDLSVMACDPSAPPEVAQAIKQANDVKRALEKTLMNTAHRRRPIVIVLAGPPGCGKTTFAKHLAQHCAKELKTGIYSHTPGVDHWDAYDNQGVMIWEDFGATNPEEERKLLQRLADTMPVTLNCDKIENKGKFFTSTIIILTTNLEDISSGNARMATLRRVDFHYHVSSFAVEHWQKGGCNGPKPYKDDFSHLTIRQLPKFATNFHGNTLFGQWNPQPVSPNTVKANTLAVWKMQSDEYPEQPVGWLMLQLGCSYFSGLKHVNDLRRGVIPRIAYTGGDIKCTVMGYKLDLYSLDGYLTGTVEKGDTKISNEVFYDCETGHEVKVDSTPYDIRLNEWKMGVSLHWLLTKLLNFFLKANAVQDSNDTAQALSVFEAKGKTKRGRGARKLKAKVSRRYKFSPQEYNEFLKRREDAAQRGIVYTVDDFLDDIGYNTDEEDDEWWDPDGEFKQKHDTNYEPSDDYYDEGYVCSFVFPATSGGVKKGCATQISGSKFLTATHVAKSCDKIRGLPFKIIKIDGELCLVDVPGVKSQTKLEVSFPAIGDVVNLCPSRGSQRPNIPVVVRSIGNTNIAGKFLNVFTGTVVAAGKKSDGLGSEPGDCGSPYLKFVNGKPTLVGIHTAGSYTTNQVAGLVIPSRFNLEGKTTYVPNKTPPETTQIWYTKYSEEVNAEMHPPLVGTKDPRNPIPTSEILSEMFKPYLTPNPGRVNQADLLAAAEAVRVKLNALVKTRIDLSAQEAFETLDPSTSSGYPLYCKKDRSLPGVEATITRVQNWLDGKGQLHRPIYTAALKDEPVKQSKIDDGKKRLLWCAPLETSIACAALMTDICAQLKIMRGEWPGKVGMNPTVEWWFLDQQFGPNVLCVDYSRWDSTMIQSIYEIGVKTLFGLSNHPKAPELIDLLCQPRKVIVNDELRTVYQGLPSGIPTTSLLNCVCHWIASTIAIAYAAKIPIAEAVNWPLAVYGDDEVINCPCSNFAVRYANEMRRMGFHPTNPDKSEFFHPIHKSKMEFLSRTTQYVGGRCVGALKKTSIERQLYLTRGPQHNNPLEIGFPGPWFGEQLMCVMGEASLHGEQYFNEIKDKCARAAHLAHVKFEPWPFWPTFLWATQNDIGCSGFL</sequence>
<protein>
    <recommendedName>
        <fullName evidence="1">Genome polyprotein</fullName>
    </recommendedName>
</protein>
<evidence type="ECO:0000256" key="1">
    <source>
        <dbReference type="ARBA" id="ARBA00020107"/>
    </source>
</evidence>
<dbReference type="SUPFAM" id="SSF50494">
    <property type="entry name" value="Trypsin-like serine proteases"/>
    <property type="match status" value="1"/>
</dbReference>
<evidence type="ECO:0000256" key="2">
    <source>
        <dbReference type="ARBA" id="ARBA00022484"/>
    </source>
</evidence>
<dbReference type="InterPro" id="IPR014759">
    <property type="entry name" value="Helicase_SF3_ssRNA_vir"/>
</dbReference>